<evidence type="ECO:0000313" key="3">
    <source>
        <dbReference type="Proteomes" id="UP000002770"/>
    </source>
</evidence>
<keyword evidence="1" id="KW-0812">Transmembrane</keyword>
<evidence type="ECO:0008006" key="4">
    <source>
        <dbReference type="Google" id="ProtNLM"/>
    </source>
</evidence>
<feature type="transmembrane region" description="Helical" evidence="1">
    <location>
        <begin position="49"/>
        <end position="69"/>
    </location>
</feature>
<dbReference type="EMBL" id="JH413835">
    <property type="protein sequence ID" value="EHL30129.1"/>
    <property type="molecule type" value="Genomic_DNA"/>
</dbReference>
<dbReference type="STRING" id="658187.LDG_7875"/>
<feature type="transmembrane region" description="Helical" evidence="1">
    <location>
        <begin position="99"/>
        <end position="116"/>
    </location>
</feature>
<proteinExistence type="predicted"/>
<feature type="transmembrane region" description="Helical" evidence="1">
    <location>
        <begin position="145"/>
        <end position="165"/>
    </location>
</feature>
<dbReference type="eggNOG" id="ENOG5030PDS">
    <property type="taxonomic scope" value="Bacteria"/>
</dbReference>
<dbReference type="InParanoid" id="G9ERG0"/>
<accession>G9ERG0</accession>
<name>G9ERG0_9GAMM</name>
<evidence type="ECO:0000313" key="2">
    <source>
        <dbReference type="EMBL" id="EHL30129.1"/>
    </source>
</evidence>
<keyword evidence="3" id="KW-1185">Reference proteome</keyword>
<feature type="transmembrane region" description="Helical" evidence="1">
    <location>
        <begin position="76"/>
        <end position="93"/>
    </location>
</feature>
<reference evidence="2 3" key="1">
    <citation type="journal article" date="2011" name="BMC Genomics">
        <title>Insight into cross-talk between intra-amoebal pathogens.</title>
        <authorList>
            <person name="Gimenez G."/>
            <person name="Bertelli C."/>
            <person name="Moliner C."/>
            <person name="Robert C."/>
            <person name="Raoult D."/>
            <person name="Fournier P.E."/>
            <person name="Greub G."/>
        </authorList>
    </citation>
    <scope>NUCLEOTIDE SEQUENCE [LARGE SCALE GENOMIC DNA]</scope>
    <source>
        <strain evidence="2 3">LLAP12</strain>
    </source>
</reference>
<keyword evidence="1" id="KW-0472">Membrane</keyword>
<dbReference type="Proteomes" id="UP000002770">
    <property type="component" value="Unassembled WGS sequence"/>
</dbReference>
<dbReference type="HOGENOM" id="CLU_135560_0_0_6"/>
<gene>
    <name evidence="2" type="ORF">LDG_7875</name>
</gene>
<evidence type="ECO:0000256" key="1">
    <source>
        <dbReference type="SAM" id="Phobius"/>
    </source>
</evidence>
<sequence>MANIYENKYMILGTIGAFIVLYGTTQWPPQPYYVAGAVALLATAIHYRLFYYIALELILIAGHAAILLGSGPYTQIALPVLLCFQLLVFYLMLGKEHNVFLFLGISGIALLSVGFAYNNQWVFFTGSAFIAIYSYYSGYRGRHPAYIWAILNTIFALLSICKIFFI</sequence>
<keyword evidence="1" id="KW-1133">Transmembrane helix</keyword>
<protein>
    <recommendedName>
        <fullName evidence="4">Transmembrane protein</fullName>
    </recommendedName>
</protein>
<organism evidence="2 3">
    <name type="scientific">Legionella drancourtii LLAP12</name>
    <dbReference type="NCBI Taxonomy" id="658187"/>
    <lineage>
        <taxon>Bacteria</taxon>
        <taxon>Pseudomonadati</taxon>
        <taxon>Pseudomonadota</taxon>
        <taxon>Gammaproteobacteria</taxon>
        <taxon>Legionellales</taxon>
        <taxon>Legionellaceae</taxon>
        <taxon>Legionella</taxon>
    </lineage>
</organism>
<dbReference type="AlphaFoldDB" id="G9ERG0"/>